<dbReference type="OrthoDB" id="88467at2759"/>
<dbReference type="CDD" id="cd00104">
    <property type="entry name" value="KAZAL_FS"/>
    <property type="match status" value="1"/>
</dbReference>
<dbReference type="Gene3D" id="3.30.60.30">
    <property type="match status" value="1"/>
</dbReference>
<proteinExistence type="predicted"/>
<reference evidence="2" key="2">
    <citation type="submission" date="2025-08" db="UniProtKB">
        <authorList>
            <consortium name="Ensembl"/>
        </authorList>
    </citation>
    <scope>IDENTIFICATION</scope>
</reference>
<dbReference type="Ensembl" id="ENSSFOT00015065725.1">
    <property type="protein sequence ID" value="ENSSFOP00015071165.1"/>
    <property type="gene ID" value="ENSSFOG00015032716.1"/>
</dbReference>
<protein>
    <recommendedName>
        <fullName evidence="1">Kazal-like domain-containing protein</fullName>
    </recommendedName>
</protein>
<evidence type="ECO:0000259" key="1">
    <source>
        <dbReference type="PROSITE" id="PS51465"/>
    </source>
</evidence>
<dbReference type="GeneTree" id="ENSGT00980000201526"/>
<dbReference type="SUPFAM" id="SSF100895">
    <property type="entry name" value="Kazal-type serine protease inhibitors"/>
    <property type="match status" value="1"/>
</dbReference>
<dbReference type="SMART" id="SM00280">
    <property type="entry name" value="KAZAL"/>
    <property type="match status" value="1"/>
</dbReference>
<accession>A0A8C9W692</accession>
<evidence type="ECO:0000313" key="2">
    <source>
        <dbReference type="Ensembl" id="ENSSFOP00015071165.1"/>
    </source>
</evidence>
<reference evidence="2" key="3">
    <citation type="submission" date="2025-09" db="UniProtKB">
        <authorList>
            <consortium name="Ensembl"/>
        </authorList>
    </citation>
    <scope>IDENTIFICATION</scope>
</reference>
<organism evidence="2 3">
    <name type="scientific">Scleropages formosus</name>
    <name type="common">Asian bonytongue</name>
    <name type="synonym">Osteoglossum formosum</name>
    <dbReference type="NCBI Taxonomy" id="113540"/>
    <lineage>
        <taxon>Eukaryota</taxon>
        <taxon>Metazoa</taxon>
        <taxon>Chordata</taxon>
        <taxon>Craniata</taxon>
        <taxon>Vertebrata</taxon>
        <taxon>Euteleostomi</taxon>
        <taxon>Actinopterygii</taxon>
        <taxon>Neopterygii</taxon>
        <taxon>Teleostei</taxon>
        <taxon>Osteoglossocephala</taxon>
        <taxon>Osteoglossomorpha</taxon>
        <taxon>Osteoglossiformes</taxon>
        <taxon>Osteoglossidae</taxon>
        <taxon>Scleropages</taxon>
    </lineage>
</organism>
<evidence type="ECO:0000313" key="3">
    <source>
        <dbReference type="Proteomes" id="UP000694397"/>
    </source>
</evidence>
<name>A0A8C9W692_SCLFO</name>
<dbReference type="PROSITE" id="PS51465">
    <property type="entry name" value="KAZAL_2"/>
    <property type="match status" value="1"/>
</dbReference>
<keyword evidence="3" id="KW-1185">Reference proteome</keyword>
<reference evidence="2 3" key="1">
    <citation type="submission" date="2019-04" db="EMBL/GenBank/DDBJ databases">
        <authorList>
            <consortium name="Wellcome Sanger Institute Data Sharing"/>
        </authorList>
    </citation>
    <scope>NUCLEOTIDE SEQUENCE [LARGE SCALE GENOMIC DNA]</scope>
</reference>
<dbReference type="Proteomes" id="UP000694397">
    <property type="component" value="Chromosome 4"/>
</dbReference>
<dbReference type="InterPro" id="IPR036058">
    <property type="entry name" value="Kazal_dom_sf"/>
</dbReference>
<sequence>MCSVVVSVVFHVCRQGEPVCSVLGKTYGNECLLYKEACRKRRRTNVAHRGPCLGTNMMPPSGDCCMRT</sequence>
<dbReference type="AlphaFoldDB" id="A0A8C9W692"/>
<dbReference type="Pfam" id="PF07648">
    <property type="entry name" value="Kazal_2"/>
    <property type="match status" value="1"/>
</dbReference>
<dbReference type="InterPro" id="IPR002350">
    <property type="entry name" value="Kazal_dom"/>
</dbReference>
<feature type="domain" description="Kazal-like" evidence="1">
    <location>
        <begin position="1"/>
        <end position="54"/>
    </location>
</feature>